<keyword evidence="2" id="KW-1185">Reference proteome</keyword>
<name>A0A7U6JFL9_CALEA</name>
<dbReference type="RefSeq" id="WP_014454058.1">
    <property type="nucleotide sequence ID" value="NC_017096.1"/>
</dbReference>
<dbReference type="Proteomes" id="UP000004793">
    <property type="component" value="Chromosome"/>
</dbReference>
<accession>A0A7U6JFL9</accession>
<gene>
    <name evidence="1" type="ordered locus">CSE_15370</name>
</gene>
<dbReference type="OrthoDB" id="9812553at2"/>
<dbReference type="KEGG" id="cex:CSE_15370"/>
<sequence length="100" mass="12137">MVRRAVGYIRYDTDEELKIMNELYNTLRLYTNFFLPSMKLKEKTRIGSKVSKKYDKPKTPYQRILECELVSEEIKKNLRRMYETLNPLLLKRDLDILIFL</sequence>
<evidence type="ECO:0000313" key="2">
    <source>
        <dbReference type="Proteomes" id="UP000004793"/>
    </source>
</evidence>
<organism evidence="1 2">
    <name type="scientific">Caldisericum exile (strain DSM 21853 / NBRC 104410 / AZM16c01)</name>
    <dbReference type="NCBI Taxonomy" id="511051"/>
    <lineage>
        <taxon>Bacteria</taxon>
        <taxon>Pseudomonadati</taxon>
        <taxon>Caldisericota/Cryosericota group</taxon>
        <taxon>Caldisericota</taxon>
        <taxon>Caldisericia</taxon>
        <taxon>Caldisericales</taxon>
        <taxon>Caldisericaceae</taxon>
        <taxon>Caldisericum</taxon>
    </lineage>
</organism>
<evidence type="ECO:0000313" key="1">
    <source>
        <dbReference type="EMBL" id="BAL81663.1"/>
    </source>
</evidence>
<dbReference type="AlphaFoldDB" id="A0A7U6JFL9"/>
<reference evidence="1 2" key="1">
    <citation type="submission" date="2011-01" db="EMBL/GenBank/DDBJ databases">
        <title>Whole genome sequence of Caldisericum exile AZM16c01.</title>
        <authorList>
            <person name="Narita-Yamada S."/>
            <person name="Kawakoshi A."/>
            <person name="Nakamura S."/>
            <person name="Sasagawa M."/>
            <person name="Fukada J."/>
            <person name="Sekine M."/>
            <person name="Kato Y."/>
            <person name="Fukai R."/>
            <person name="Sasaki K."/>
            <person name="Hanamaki A."/>
            <person name="Narita H."/>
            <person name="Konno Y."/>
            <person name="Mori K."/>
            <person name="Yamazaki S."/>
            <person name="Suzuki K."/>
            <person name="Fujita N."/>
        </authorList>
    </citation>
    <scope>NUCLEOTIDE SEQUENCE [LARGE SCALE GENOMIC DNA]</scope>
    <source>
        <strain evidence="2">DSM 21853 / NBRC 104410 / AZM16c01</strain>
    </source>
</reference>
<protein>
    <submittedName>
        <fullName evidence="1">Uncharacterized protein</fullName>
    </submittedName>
</protein>
<dbReference type="EMBL" id="AP012051">
    <property type="protein sequence ID" value="BAL81663.1"/>
    <property type="molecule type" value="Genomic_DNA"/>
</dbReference>
<proteinExistence type="predicted"/>